<protein>
    <submittedName>
        <fullName evidence="1">Uncharacterized protein</fullName>
    </submittedName>
</protein>
<gene>
    <name evidence="1" type="ORF">VIC01_01765</name>
</gene>
<dbReference type="Proteomes" id="UP000326091">
    <property type="component" value="Chromosome"/>
</dbReference>
<name>A0A5P3ASZ6_PHOVU</name>
<reference evidence="1 2" key="1">
    <citation type="submission" date="2019-09" db="EMBL/GenBank/DDBJ databases">
        <title>Commensal-derived Metabolites Govern Vibrio cholerae Pathogenesis in Host.</title>
        <authorList>
            <person name="Yoon S.S."/>
            <person name="Yoon M.Y."/>
        </authorList>
    </citation>
    <scope>NUCLEOTIDE SEQUENCE [LARGE SCALE GENOMIC DNA]</scope>
    <source>
        <strain evidence="1 2">VIC01</strain>
    </source>
</reference>
<dbReference type="EMBL" id="CP043529">
    <property type="protein sequence ID" value="QEW36236.1"/>
    <property type="molecule type" value="Genomic_DNA"/>
</dbReference>
<accession>A0A5P3ASZ6</accession>
<dbReference type="AlphaFoldDB" id="A0A5P3ASZ6"/>
<evidence type="ECO:0000313" key="1">
    <source>
        <dbReference type="EMBL" id="QEW36236.1"/>
    </source>
</evidence>
<dbReference type="RefSeq" id="WP_134855664.1">
    <property type="nucleotide sequence ID" value="NZ_CACRTA010000033.1"/>
</dbReference>
<organism evidence="1 2">
    <name type="scientific">Phocaeicola vulgatus</name>
    <name type="common">Bacteroides vulgatus</name>
    <dbReference type="NCBI Taxonomy" id="821"/>
    <lineage>
        <taxon>Bacteria</taxon>
        <taxon>Pseudomonadati</taxon>
        <taxon>Bacteroidota</taxon>
        <taxon>Bacteroidia</taxon>
        <taxon>Bacteroidales</taxon>
        <taxon>Bacteroidaceae</taxon>
        <taxon>Phocaeicola</taxon>
    </lineage>
</organism>
<proteinExistence type="predicted"/>
<evidence type="ECO:0000313" key="2">
    <source>
        <dbReference type="Proteomes" id="UP000326091"/>
    </source>
</evidence>
<sequence>MNQKNAEYIALYSLVFGVILVFGILIRQFVLSKGIDDFSSTVAFFATVIVLTALYASLQITFNQFLLPRIEAFLFRFSAFQKMKDNNDAVSFPEDLTIEDSSQATPNVIDPAPTTEETISEPSEYEVMRTNAIAEKNHAIQTKLEKVLNYTKQTMVAYMSEENLNRLCAYVVEYSSGGIFCKIPPVKADSQLKSIDIMHFGWNIGKAFSRKHVHTATFIKNVFAYTLRDLEISTIERKMSHTESECRIKLDDKIG</sequence>